<name>A0A7W5BYM1_9GAMM</name>
<dbReference type="InterPro" id="IPR040442">
    <property type="entry name" value="Pyrv_kinase-like_dom_sf"/>
</dbReference>
<gene>
    <name evidence="5" type="ORF">FHR96_002404</name>
</gene>
<dbReference type="InterPro" id="IPR050251">
    <property type="entry name" value="HpcH-HpaI_aldolase"/>
</dbReference>
<evidence type="ECO:0000256" key="2">
    <source>
        <dbReference type="ARBA" id="ARBA00022723"/>
    </source>
</evidence>
<dbReference type="AlphaFoldDB" id="A0A7W5BYM1"/>
<dbReference type="Pfam" id="PF03328">
    <property type="entry name" value="HpcH_HpaI"/>
    <property type="match status" value="1"/>
</dbReference>
<evidence type="ECO:0000313" key="5">
    <source>
        <dbReference type="EMBL" id="MBB3141525.1"/>
    </source>
</evidence>
<proteinExistence type="inferred from homology"/>
<dbReference type="Gene3D" id="3.20.20.60">
    <property type="entry name" value="Phosphoenolpyruvate-binding domains"/>
    <property type="match status" value="1"/>
</dbReference>
<reference evidence="5 6" key="1">
    <citation type="submission" date="2020-08" db="EMBL/GenBank/DDBJ databases">
        <title>Genomic Encyclopedia of Type Strains, Phase III (KMG-III): the genomes of soil and plant-associated and newly described type strains.</title>
        <authorList>
            <person name="Whitman W."/>
        </authorList>
    </citation>
    <scope>NUCLEOTIDE SEQUENCE [LARGE SCALE GENOMIC DNA]</scope>
    <source>
        <strain evidence="5 6">CECT 5995</strain>
    </source>
</reference>
<dbReference type="EMBL" id="JACHXM010000010">
    <property type="protein sequence ID" value="MBB3141525.1"/>
    <property type="molecule type" value="Genomic_DNA"/>
</dbReference>
<dbReference type="InterPro" id="IPR015813">
    <property type="entry name" value="Pyrv/PenolPyrv_kinase-like_dom"/>
</dbReference>
<keyword evidence="3 5" id="KW-0456">Lyase</keyword>
<organism evidence="5 6">
    <name type="scientific">Halomonas organivorans</name>
    <dbReference type="NCBI Taxonomy" id="257772"/>
    <lineage>
        <taxon>Bacteria</taxon>
        <taxon>Pseudomonadati</taxon>
        <taxon>Pseudomonadota</taxon>
        <taxon>Gammaproteobacteria</taxon>
        <taxon>Oceanospirillales</taxon>
        <taxon>Halomonadaceae</taxon>
        <taxon>Halomonas</taxon>
    </lineage>
</organism>
<protein>
    <submittedName>
        <fullName evidence="5">4-hydroxy-2-oxoheptanedioate aldolase</fullName>
        <ecNumber evidence="5">4.1.2.52</ecNumber>
    </submittedName>
</protein>
<dbReference type="PANTHER" id="PTHR30502:SF0">
    <property type="entry name" value="PHOSPHOENOLPYRUVATE CARBOXYLASE FAMILY PROTEIN"/>
    <property type="match status" value="1"/>
</dbReference>
<comment type="caution">
    <text evidence="5">The sequence shown here is derived from an EMBL/GenBank/DDBJ whole genome shotgun (WGS) entry which is preliminary data.</text>
</comment>
<dbReference type="PANTHER" id="PTHR30502">
    <property type="entry name" value="2-KETO-3-DEOXY-L-RHAMNONATE ALDOLASE"/>
    <property type="match status" value="1"/>
</dbReference>
<dbReference type="Proteomes" id="UP000525987">
    <property type="component" value="Unassembled WGS sequence"/>
</dbReference>
<dbReference type="GO" id="GO:0046872">
    <property type="term" value="F:metal ion binding"/>
    <property type="evidence" value="ECO:0007669"/>
    <property type="project" value="UniProtKB-KW"/>
</dbReference>
<dbReference type="GO" id="GO:0016832">
    <property type="term" value="F:aldehyde-lyase activity"/>
    <property type="evidence" value="ECO:0007669"/>
    <property type="project" value="TreeGrafter"/>
</dbReference>
<comment type="similarity">
    <text evidence="1">Belongs to the HpcH/HpaI aldolase family.</text>
</comment>
<feature type="domain" description="HpcH/HpaI aldolase/citrate lyase" evidence="4">
    <location>
        <begin position="26"/>
        <end position="220"/>
    </location>
</feature>
<dbReference type="GO" id="GO:0005737">
    <property type="term" value="C:cytoplasm"/>
    <property type="evidence" value="ECO:0007669"/>
    <property type="project" value="TreeGrafter"/>
</dbReference>
<sequence>MLRTNRLKRALGEGREVHGVMASLPTAASIELIAEAGFDFVVIDTEHVLINPETVEHMIRTAESYRLTPLVRVADADPKTLLRLLDGGAQGIVLPNVEDAATLRRAVAACKYAPEGERSLNAGRPGAFGKASLAEYVIEANREILVVAMIESRRGVAGIEAICAVPGLDMVLEGAADLSQSLGVTWQTGHPEVVRALEAVQRTAREHRLPYCAFLRDPAAKARWQARGVSAFMLGDERGIAFRALQKALGDARAPIDSEVARP</sequence>
<dbReference type="SUPFAM" id="SSF51621">
    <property type="entry name" value="Phosphoenolpyruvate/pyruvate domain"/>
    <property type="match status" value="1"/>
</dbReference>
<evidence type="ECO:0000256" key="3">
    <source>
        <dbReference type="ARBA" id="ARBA00023239"/>
    </source>
</evidence>
<dbReference type="EC" id="4.1.2.52" evidence="5"/>
<evidence type="ECO:0000259" key="4">
    <source>
        <dbReference type="Pfam" id="PF03328"/>
    </source>
</evidence>
<keyword evidence="6" id="KW-1185">Reference proteome</keyword>
<evidence type="ECO:0000313" key="6">
    <source>
        <dbReference type="Proteomes" id="UP000525987"/>
    </source>
</evidence>
<dbReference type="RefSeq" id="WP_183387898.1">
    <property type="nucleotide sequence ID" value="NZ_JACHXM010000010.1"/>
</dbReference>
<dbReference type="InterPro" id="IPR005000">
    <property type="entry name" value="Aldolase/citrate-lyase_domain"/>
</dbReference>
<keyword evidence="2" id="KW-0479">Metal-binding</keyword>
<evidence type="ECO:0000256" key="1">
    <source>
        <dbReference type="ARBA" id="ARBA00005568"/>
    </source>
</evidence>
<accession>A0A7W5BYM1</accession>